<dbReference type="Proteomes" id="UP001055879">
    <property type="component" value="Linkage Group LG05"/>
</dbReference>
<comment type="caution">
    <text evidence="1">The sequence shown here is derived from an EMBL/GenBank/DDBJ whole genome shotgun (WGS) entry which is preliminary data.</text>
</comment>
<sequence>MPSWWSEVTNNKEELTLALLTLSIITVVVSRYKSRNSTVPLPPGPRGLPVVGYLPFLGLNLHHEFTKMAQHYGPIFKLKLGSKTHIVVSSSDLAQVVVREQDDVFANRDPPATGLAITYGGQSIVWSNNNSQWRNMRKVFVYEVLSSKNLMMWGKSLVDGEKSDDLGVEFREVSSKIVELLGTANVSDFFPVVARLDLQGVVREMKRQKKVLDGIFDRIINERIASKMEEEVVEQEGRKDFLQILLELKEQNTASSFTFDQIKGLFTEIIIGGTDTTSTMAEWIMAELLQNPTIMKKVQDELEEVVGHELSDKFGIVLKKRNPLIAIPSQRLSDKTLYN</sequence>
<reference evidence="2" key="1">
    <citation type="journal article" date="2022" name="Mol. Ecol. Resour.">
        <title>The genomes of chicory, endive, great burdock and yacon provide insights into Asteraceae palaeo-polyploidization history and plant inulin production.</title>
        <authorList>
            <person name="Fan W."/>
            <person name="Wang S."/>
            <person name="Wang H."/>
            <person name="Wang A."/>
            <person name="Jiang F."/>
            <person name="Liu H."/>
            <person name="Zhao H."/>
            <person name="Xu D."/>
            <person name="Zhang Y."/>
        </authorList>
    </citation>
    <scope>NUCLEOTIDE SEQUENCE [LARGE SCALE GENOMIC DNA]</scope>
    <source>
        <strain evidence="2">cv. Niubang</strain>
    </source>
</reference>
<keyword evidence="2" id="KW-1185">Reference proteome</keyword>
<organism evidence="1 2">
    <name type="scientific">Arctium lappa</name>
    <name type="common">Greater burdock</name>
    <name type="synonym">Lappa major</name>
    <dbReference type="NCBI Taxonomy" id="4217"/>
    <lineage>
        <taxon>Eukaryota</taxon>
        <taxon>Viridiplantae</taxon>
        <taxon>Streptophyta</taxon>
        <taxon>Embryophyta</taxon>
        <taxon>Tracheophyta</taxon>
        <taxon>Spermatophyta</taxon>
        <taxon>Magnoliopsida</taxon>
        <taxon>eudicotyledons</taxon>
        <taxon>Gunneridae</taxon>
        <taxon>Pentapetalae</taxon>
        <taxon>asterids</taxon>
        <taxon>campanulids</taxon>
        <taxon>Asterales</taxon>
        <taxon>Asteraceae</taxon>
        <taxon>Carduoideae</taxon>
        <taxon>Cardueae</taxon>
        <taxon>Arctiinae</taxon>
        <taxon>Arctium</taxon>
    </lineage>
</organism>
<reference evidence="1 2" key="2">
    <citation type="journal article" date="2022" name="Mol. Ecol. Resour.">
        <title>The genomes of chicory, endive, great burdock and yacon provide insights into Asteraceae paleo-polyploidization history and plant inulin production.</title>
        <authorList>
            <person name="Fan W."/>
            <person name="Wang S."/>
            <person name="Wang H."/>
            <person name="Wang A."/>
            <person name="Jiang F."/>
            <person name="Liu H."/>
            <person name="Zhao H."/>
            <person name="Xu D."/>
            <person name="Zhang Y."/>
        </authorList>
    </citation>
    <scope>NUCLEOTIDE SEQUENCE [LARGE SCALE GENOMIC DNA]</scope>
    <source>
        <strain evidence="2">cv. Niubang</strain>
    </source>
</reference>
<evidence type="ECO:0000313" key="1">
    <source>
        <dbReference type="EMBL" id="KAI3727515.1"/>
    </source>
</evidence>
<evidence type="ECO:0000313" key="2">
    <source>
        <dbReference type="Proteomes" id="UP001055879"/>
    </source>
</evidence>
<protein>
    <submittedName>
        <fullName evidence="1">Uncharacterized protein</fullName>
    </submittedName>
</protein>
<gene>
    <name evidence="1" type="ORF">L6452_16131</name>
</gene>
<proteinExistence type="predicted"/>
<name>A0ACB9BZW9_ARCLA</name>
<accession>A0ACB9BZW9</accession>
<dbReference type="EMBL" id="CM042051">
    <property type="protein sequence ID" value="KAI3727515.1"/>
    <property type="molecule type" value="Genomic_DNA"/>
</dbReference>